<sequence>MSRLSLIITILVGIIAVILIVTYPSYRSDIRAARGRVMSGSQVIETKCVPIEYATMGEGPPVLVVHGAGGGYDQGLWVARDNVGEGFRIIAPSRFGYLRTPLPQDASPAAQADAHACLLDALNISKVAVVGVSAGAPSSMQFALRYPERTSSLVLIVPGTYAPEKPVESPSPVPLPFIKATCGRWVMNR</sequence>
<dbReference type="GO" id="GO:0016746">
    <property type="term" value="F:acyltransferase activity"/>
    <property type="evidence" value="ECO:0007669"/>
    <property type="project" value="UniProtKB-KW"/>
</dbReference>
<evidence type="ECO:0000256" key="1">
    <source>
        <dbReference type="SAM" id="Phobius"/>
    </source>
</evidence>
<dbReference type="OrthoDB" id="9890at2157"/>
<keyword evidence="4" id="KW-1185">Reference proteome</keyword>
<dbReference type="Proteomes" id="UP000027153">
    <property type="component" value="Unassembled WGS sequence"/>
</dbReference>
<keyword evidence="1" id="KW-0472">Membrane</keyword>
<dbReference type="InterPro" id="IPR029058">
    <property type="entry name" value="AB_hydrolase_fold"/>
</dbReference>
<evidence type="ECO:0000259" key="2">
    <source>
        <dbReference type="Pfam" id="PF00561"/>
    </source>
</evidence>
<keyword evidence="1" id="KW-0812">Transmembrane</keyword>
<proteinExistence type="predicted"/>
<keyword evidence="3" id="KW-0378">Hydrolase</keyword>
<evidence type="ECO:0000313" key="3">
    <source>
        <dbReference type="EMBL" id="KCZ71172.1"/>
    </source>
</evidence>
<dbReference type="PRINTS" id="PR00111">
    <property type="entry name" value="ABHYDROLASE"/>
</dbReference>
<comment type="caution">
    <text evidence="3">The sequence shown here is derived from an EMBL/GenBank/DDBJ whole genome shotgun (WGS) entry which is preliminary data.</text>
</comment>
<dbReference type="SUPFAM" id="SSF53474">
    <property type="entry name" value="alpha/beta-Hydrolases"/>
    <property type="match status" value="1"/>
</dbReference>
<dbReference type="GO" id="GO:0016787">
    <property type="term" value="F:hydrolase activity"/>
    <property type="evidence" value="ECO:0007669"/>
    <property type="project" value="UniProtKB-KW"/>
</dbReference>
<feature type="transmembrane region" description="Helical" evidence="1">
    <location>
        <begin position="6"/>
        <end position="26"/>
    </location>
</feature>
<dbReference type="AlphaFoldDB" id="A0A062V1B0"/>
<feature type="domain" description="AB hydrolase-1" evidence="2">
    <location>
        <begin position="60"/>
        <end position="163"/>
    </location>
</feature>
<dbReference type="PANTHER" id="PTHR43433">
    <property type="entry name" value="HYDROLASE, ALPHA/BETA FOLD FAMILY PROTEIN"/>
    <property type="match status" value="1"/>
</dbReference>
<dbReference type="EMBL" id="JMIY01000007">
    <property type="protein sequence ID" value="KCZ71172.1"/>
    <property type="molecule type" value="Genomic_DNA"/>
</dbReference>
<protein>
    <submittedName>
        <fullName evidence="3">Putative hydrolase or acyltransferase of alpha/beta superfamily</fullName>
    </submittedName>
</protein>
<keyword evidence="3" id="KW-0808">Transferase</keyword>
<name>A0A062V1B0_9EURY</name>
<dbReference type="RefSeq" id="WP_198527449.1">
    <property type="nucleotide sequence ID" value="NZ_JMIY01000007.1"/>
</dbReference>
<dbReference type="Pfam" id="PF00561">
    <property type="entry name" value="Abhydrolase_1"/>
    <property type="match status" value="1"/>
</dbReference>
<dbReference type="Gene3D" id="3.40.50.1820">
    <property type="entry name" value="alpha/beta hydrolase"/>
    <property type="match status" value="1"/>
</dbReference>
<dbReference type="InterPro" id="IPR050471">
    <property type="entry name" value="AB_hydrolase"/>
</dbReference>
<dbReference type="PANTHER" id="PTHR43433:SF5">
    <property type="entry name" value="AB HYDROLASE-1 DOMAIN-CONTAINING PROTEIN"/>
    <property type="match status" value="1"/>
</dbReference>
<dbReference type="InterPro" id="IPR000073">
    <property type="entry name" value="AB_hydrolase_1"/>
</dbReference>
<organism evidence="3 4">
    <name type="scientific">Candidatus Methanoperedens nitratireducens</name>
    <dbReference type="NCBI Taxonomy" id="1392998"/>
    <lineage>
        <taxon>Archaea</taxon>
        <taxon>Methanobacteriati</taxon>
        <taxon>Methanobacteriota</taxon>
        <taxon>Stenosarchaea group</taxon>
        <taxon>Methanomicrobia</taxon>
        <taxon>Methanosarcinales</taxon>
        <taxon>ANME-2 cluster</taxon>
        <taxon>Candidatus Methanoperedentaceae</taxon>
        <taxon>Candidatus Methanoperedens</taxon>
    </lineage>
</organism>
<accession>A0A062V1B0</accession>
<keyword evidence="3" id="KW-0012">Acyltransferase</keyword>
<gene>
    <name evidence="3" type="ORF">ANME2D_03204</name>
</gene>
<keyword evidence="1" id="KW-1133">Transmembrane helix</keyword>
<evidence type="ECO:0000313" key="4">
    <source>
        <dbReference type="Proteomes" id="UP000027153"/>
    </source>
</evidence>
<reference evidence="3 4" key="1">
    <citation type="journal article" date="2013" name="Nature">
        <title>Anaerobic oxidation of methane coupled to nitrate reduction in a novel archaeal lineage.</title>
        <authorList>
            <person name="Haroon M.F."/>
            <person name="Hu S."/>
            <person name="Shi Y."/>
            <person name="Imelfort M."/>
            <person name="Keller J."/>
            <person name="Hugenholtz P."/>
            <person name="Yuan Z."/>
            <person name="Tyson G.W."/>
        </authorList>
    </citation>
    <scope>NUCLEOTIDE SEQUENCE [LARGE SCALE GENOMIC DNA]</scope>
    <source>
        <strain evidence="3 4">ANME-2d</strain>
    </source>
</reference>
<dbReference type="PATRIC" id="fig|1392998.3.peg.2763"/>